<protein>
    <submittedName>
        <fullName evidence="2">Uncharacterized protein</fullName>
    </submittedName>
</protein>
<proteinExistence type="predicted"/>
<dbReference type="Proteomes" id="UP000075880">
    <property type="component" value="Unassembled WGS sequence"/>
</dbReference>
<accession>A0AAG5DL93</accession>
<dbReference type="EnsemblMetazoa" id="ENSAATROPT013291">
    <property type="protein sequence ID" value="ENSAATROPP012082"/>
    <property type="gene ID" value="ENSAATROPG010815"/>
</dbReference>
<evidence type="ECO:0000313" key="2">
    <source>
        <dbReference type="EnsemblMetazoa" id="ENSAATROPP012082"/>
    </source>
</evidence>
<name>A0AAG5DL93_ANOAO</name>
<feature type="compositionally biased region" description="Basic and acidic residues" evidence="1">
    <location>
        <begin position="17"/>
        <end position="34"/>
    </location>
</feature>
<dbReference type="AlphaFoldDB" id="A0AAG5DL93"/>
<sequence>MLQSLTYKKKTNLFKSDNTHPYRCNKKDSYQQVN</sequence>
<evidence type="ECO:0000313" key="3">
    <source>
        <dbReference type="Proteomes" id="UP000075880"/>
    </source>
</evidence>
<feature type="region of interest" description="Disordered" evidence="1">
    <location>
        <begin position="1"/>
        <end position="34"/>
    </location>
</feature>
<reference evidence="2" key="1">
    <citation type="submission" date="2024-04" db="UniProtKB">
        <authorList>
            <consortium name="EnsemblMetazoa"/>
        </authorList>
    </citation>
    <scope>IDENTIFICATION</scope>
    <source>
        <strain evidence="2">EBRO</strain>
    </source>
</reference>
<evidence type="ECO:0000256" key="1">
    <source>
        <dbReference type="SAM" id="MobiDB-lite"/>
    </source>
</evidence>
<organism evidence="2 3">
    <name type="scientific">Anopheles atroparvus</name>
    <name type="common">European mosquito</name>
    <dbReference type="NCBI Taxonomy" id="41427"/>
    <lineage>
        <taxon>Eukaryota</taxon>
        <taxon>Metazoa</taxon>
        <taxon>Ecdysozoa</taxon>
        <taxon>Arthropoda</taxon>
        <taxon>Hexapoda</taxon>
        <taxon>Insecta</taxon>
        <taxon>Pterygota</taxon>
        <taxon>Neoptera</taxon>
        <taxon>Endopterygota</taxon>
        <taxon>Diptera</taxon>
        <taxon>Nematocera</taxon>
        <taxon>Culicoidea</taxon>
        <taxon>Culicidae</taxon>
        <taxon>Anophelinae</taxon>
        <taxon>Anopheles</taxon>
    </lineage>
</organism>
<keyword evidence="3" id="KW-1185">Reference proteome</keyword>